<proteinExistence type="predicted"/>
<dbReference type="EMBL" id="CP165623">
    <property type="protein sequence ID" value="XDV04935.1"/>
    <property type="molecule type" value="Genomic_DNA"/>
</dbReference>
<reference evidence="1" key="1">
    <citation type="submission" date="2024-07" db="EMBL/GenBank/DDBJ databases">
        <authorList>
            <person name="Biller S.J."/>
        </authorList>
    </citation>
    <scope>NUCLEOTIDE SEQUENCE</scope>
    <source>
        <strain evidence="1">WC2401</strain>
    </source>
</reference>
<sequence length="40" mass="4729">MGSDIQQFDPDSVAQFFKTRMAFAHMATMQGREWRHDQII</sequence>
<dbReference type="RefSeq" id="WP_016781461.1">
    <property type="nucleotide sequence ID" value="NZ_CP165623.1"/>
</dbReference>
<gene>
    <name evidence="1" type="ORF">AB3G35_17895</name>
</gene>
<dbReference type="AlphaFoldDB" id="A0AB39WT43"/>
<evidence type="ECO:0000313" key="1">
    <source>
        <dbReference type="EMBL" id="XDV04935.1"/>
    </source>
</evidence>
<accession>A0AB39WT43</accession>
<organism evidence="1">
    <name type="scientific">Pseudomonas sp. WC2401</name>
    <dbReference type="NCBI Taxonomy" id="3234143"/>
    <lineage>
        <taxon>Bacteria</taxon>
        <taxon>Pseudomonadati</taxon>
        <taxon>Pseudomonadota</taxon>
        <taxon>Gammaproteobacteria</taxon>
        <taxon>Pseudomonadales</taxon>
        <taxon>Pseudomonadaceae</taxon>
        <taxon>Pseudomonas</taxon>
    </lineage>
</organism>
<protein>
    <submittedName>
        <fullName evidence="1">Uncharacterized protein</fullName>
    </submittedName>
</protein>
<name>A0AB39WT43_9PSED</name>